<reference evidence="2 3" key="2">
    <citation type="submission" date="2018-10" db="EMBL/GenBank/DDBJ databases">
        <authorList>
            <consortium name="Pathogen Informatics"/>
        </authorList>
    </citation>
    <scope>NUCLEOTIDE SEQUENCE [LARGE SCALE GENOMIC DNA]</scope>
</reference>
<gene>
    <name evidence="2" type="ORF">EVEC_LOCUS11959</name>
</gene>
<dbReference type="Proteomes" id="UP000274131">
    <property type="component" value="Unassembled WGS sequence"/>
</dbReference>
<accession>A0A0N4VP63</accession>
<evidence type="ECO:0000256" key="1">
    <source>
        <dbReference type="SAM" id="Phobius"/>
    </source>
</evidence>
<proteinExistence type="predicted"/>
<keyword evidence="1" id="KW-0472">Membrane</keyword>
<name>A0A0N4VP63_ENTVE</name>
<evidence type="ECO:0000313" key="4">
    <source>
        <dbReference type="WBParaSite" id="EVEC_0001278601-mRNA-1"/>
    </source>
</evidence>
<keyword evidence="3" id="KW-1185">Reference proteome</keyword>
<dbReference type="EMBL" id="UXUI01013080">
    <property type="protein sequence ID" value="VDD97208.1"/>
    <property type="molecule type" value="Genomic_DNA"/>
</dbReference>
<organism evidence="4">
    <name type="scientific">Enterobius vermicularis</name>
    <name type="common">Human pinworm</name>
    <dbReference type="NCBI Taxonomy" id="51028"/>
    <lineage>
        <taxon>Eukaryota</taxon>
        <taxon>Metazoa</taxon>
        <taxon>Ecdysozoa</taxon>
        <taxon>Nematoda</taxon>
        <taxon>Chromadorea</taxon>
        <taxon>Rhabditida</taxon>
        <taxon>Spirurina</taxon>
        <taxon>Oxyuridomorpha</taxon>
        <taxon>Oxyuroidea</taxon>
        <taxon>Oxyuridae</taxon>
        <taxon>Enterobius</taxon>
    </lineage>
</organism>
<feature type="transmembrane region" description="Helical" evidence="1">
    <location>
        <begin position="28"/>
        <end position="52"/>
    </location>
</feature>
<sequence length="102" mass="11316">MIRADDSTVHSFVYCILESMPSLAEAQLLVAVTMIIVTMMLLMMAVVLMVIVMKVTTKEPIMAVTGVVMTTVEKAVSHYINKCLLGVTAGDRLEVAPFYRYR</sequence>
<keyword evidence="1" id="KW-0812">Transmembrane</keyword>
<evidence type="ECO:0000313" key="3">
    <source>
        <dbReference type="Proteomes" id="UP000274131"/>
    </source>
</evidence>
<evidence type="ECO:0000313" key="2">
    <source>
        <dbReference type="EMBL" id="VDD97208.1"/>
    </source>
</evidence>
<protein>
    <submittedName>
        <fullName evidence="4">Col_cuticle_N domain-containing protein</fullName>
    </submittedName>
</protein>
<reference evidence="4" key="1">
    <citation type="submission" date="2017-02" db="UniProtKB">
        <authorList>
            <consortium name="WormBaseParasite"/>
        </authorList>
    </citation>
    <scope>IDENTIFICATION</scope>
</reference>
<dbReference type="WBParaSite" id="EVEC_0001278601-mRNA-1">
    <property type="protein sequence ID" value="EVEC_0001278601-mRNA-1"/>
    <property type="gene ID" value="EVEC_0001278601"/>
</dbReference>
<dbReference type="AlphaFoldDB" id="A0A0N4VP63"/>
<keyword evidence="1" id="KW-1133">Transmembrane helix</keyword>